<evidence type="ECO:0000313" key="3">
    <source>
        <dbReference type="EMBL" id="RJF91328.1"/>
    </source>
</evidence>
<evidence type="ECO:0000256" key="1">
    <source>
        <dbReference type="ARBA" id="ARBA00023125"/>
    </source>
</evidence>
<sequence length="340" mass="37975">MRDSDSYHYDGYDEFDEVVARLYAGVLSVPLDAFRAFGFERLAELIKFDSAVWVSYRAYPQAAGTAILDIHTMSIIGQDQSVPIRFGTEFKDHDLVSQMAMATPGEPVCIEDTMSIEDYRSSFLYVNFAQALGIEYTMGVAIGDPLLNIWQGIVLWRSDRARPFTPAERILKKRFAGHMHNAWRQRQFLEISGKDERRQNGEALMVAAHAITDWKGAICTAEPQFGKLMTSCFPEWTGPDLPPDIAALVKGGMMSAVIGRLEIELVGRDDFCHVIARTPRDSSPLSHAELEVAKLFAAGHSSGKIAMLRGVSSATIRNQISSIYTKLRINSKVELINRLH</sequence>
<dbReference type="Pfam" id="PF00196">
    <property type="entry name" value="GerE"/>
    <property type="match status" value="1"/>
</dbReference>
<dbReference type="InterPro" id="IPR000792">
    <property type="entry name" value="Tscrpt_reg_LuxR_C"/>
</dbReference>
<dbReference type="GO" id="GO:0006355">
    <property type="term" value="P:regulation of DNA-templated transcription"/>
    <property type="evidence" value="ECO:0007669"/>
    <property type="project" value="InterPro"/>
</dbReference>
<dbReference type="EMBL" id="QYUM01000003">
    <property type="protein sequence ID" value="RJF91328.1"/>
    <property type="molecule type" value="Genomic_DNA"/>
</dbReference>
<organism evidence="3 4">
    <name type="scientific">Sphingomonas cavernae</name>
    <dbReference type="NCBI Taxonomy" id="2320861"/>
    <lineage>
        <taxon>Bacteria</taxon>
        <taxon>Pseudomonadati</taxon>
        <taxon>Pseudomonadota</taxon>
        <taxon>Alphaproteobacteria</taxon>
        <taxon>Sphingomonadales</taxon>
        <taxon>Sphingomonadaceae</taxon>
        <taxon>Sphingomonas</taxon>
    </lineage>
</organism>
<evidence type="ECO:0000313" key="4">
    <source>
        <dbReference type="Proteomes" id="UP000286100"/>
    </source>
</evidence>
<dbReference type="SUPFAM" id="SSF46894">
    <property type="entry name" value="C-terminal effector domain of the bipartite response regulators"/>
    <property type="match status" value="1"/>
</dbReference>
<dbReference type="PROSITE" id="PS50043">
    <property type="entry name" value="HTH_LUXR_2"/>
    <property type="match status" value="1"/>
</dbReference>
<dbReference type="InterPro" id="IPR036388">
    <property type="entry name" value="WH-like_DNA-bd_sf"/>
</dbReference>
<dbReference type="AlphaFoldDB" id="A0A418WMV0"/>
<comment type="caution">
    <text evidence="3">The sequence shown here is derived from an EMBL/GenBank/DDBJ whole genome shotgun (WGS) entry which is preliminary data.</text>
</comment>
<dbReference type="PRINTS" id="PR00038">
    <property type="entry name" value="HTHLUXR"/>
</dbReference>
<dbReference type="InterPro" id="IPR016032">
    <property type="entry name" value="Sig_transdc_resp-reg_C-effctor"/>
</dbReference>
<dbReference type="PANTHER" id="PTHR43214">
    <property type="entry name" value="TWO-COMPONENT RESPONSE REGULATOR"/>
    <property type="match status" value="1"/>
</dbReference>
<gene>
    <name evidence="3" type="ORF">D3876_14575</name>
</gene>
<reference evidence="3 4" key="1">
    <citation type="submission" date="2018-09" db="EMBL/GenBank/DDBJ databases">
        <authorList>
            <person name="Zhu H."/>
        </authorList>
    </citation>
    <scope>NUCLEOTIDE SEQUENCE [LARGE SCALE GENOMIC DNA]</scope>
    <source>
        <strain evidence="3 4">K2R01-6</strain>
    </source>
</reference>
<keyword evidence="4" id="KW-1185">Reference proteome</keyword>
<dbReference type="InterPro" id="IPR039420">
    <property type="entry name" value="WalR-like"/>
</dbReference>
<keyword evidence="1" id="KW-0238">DNA-binding</keyword>
<dbReference type="Gene3D" id="1.10.10.10">
    <property type="entry name" value="Winged helix-like DNA-binding domain superfamily/Winged helix DNA-binding domain"/>
    <property type="match status" value="1"/>
</dbReference>
<name>A0A418WMV0_9SPHN</name>
<protein>
    <submittedName>
        <fullName evidence="3">LuxR family transcriptional regulator</fullName>
    </submittedName>
</protein>
<dbReference type="Proteomes" id="UP000286100">
    <property type="component" value="Unassembled WGS sequence"/>
</dbReference>
<dbReference type="GO" id="GO:0003677">
    <property type="term" value="F:DNA binding"/>
    <property type="evidence" value="ECO:0007669"/>
    <property type="project" value="UniProtKB-KW"/>
</dbReference>
<evidence type="ECO:0000259" key="2">
    <source>
        <dbReference type="PROSITE" id="PS50043"/>
    </source>
</evidence>
<dbReference type="RefSeq" id="WP_119763336.1">
    <property type="nucleotide sequence ID" value="NZ_QYUM01000003.1"/>
</dbReference>
<dbReference type="OrthoDB" id="343383at2"/>
<feature type="domain" description="HTH luxR-type" evidence="2">
    <location>
        <begin position="278"/>
        <end position="340"/>
    </location>
</feature>
<proteinExistence type="predicted"/>
<accession>A0A418WMV0</accession>
<dbReference type="SMART" id="SM00421">
    <property type="entry name" value="HTH_LUXR"/>
    <property type="match status" value="1"/>
</dbReference>